<dbReference type="PROSITE" id="PS50005">
    <property type="entry name" value="TPR"/>
    <property type="match status" value="1"/>
</dbReference>
<accession>A0A4R7ENQ5</accession>
<dbReference type="InterPro" id="IPR011990">
    <property type="entry name" value="TPR-like_helical_dom_sf"/>
</dbReference>
<evidence type="ECO:0000313" key="3">
    <source>
        <dbReference type="Proteomes" id="UP000295215"/>
    </source>
</evidence>
<feature type="repeat" description="TPR" evidence="1">
    <location>
        <begin position="147"/>
        <end position="180"/>
    </location>
</feature>
<protein>
    <submittedName>
        <fullName evidence="2">Uncharacterized protein</fullName>
    </submittedName>
</protein>
<dbReference type="Pfam" id="PF13181">
    <property type="entry name" value="TPR_8"/>
    <property type="match status" value="1"/>
</dbReference>
<dbReference type="EMBL" id="SOAG01000028">
    <property type="protein sequence ID" value="TDS53321.1"/>
    <property type="molecule type" value="Genomic_DNA"/>
</dbReference>
<comment type="caution">
    <text evidence="2">The sequence shown here is derived from an EMBL/GenBank/DDBJ whole genome shotgun (WGS) entry which is preliminary data.</text>
</comment>
<dbReference type="InterPro" id="IPR019734">
    <property type="entry name" value="TPR_rpt"/>
</dbReference>
<proteinExistence type="predicted"/>
<dbReference type="Gene3D" id="1.25.40.10">
    <property type="entry name" value="Tetratricopeptide repeat domain"/>
    <property type="match status" value="1"/>
</dbReference>
<sequence length="795" mass="94716">MSQADIKINEIKSLYNELKFNEETESLKEEEKVEVYHKNQSVSERILELIEEVLKEDPTQIDALFWKIKIYNGPYFEDVSVMMSTAQEIIEKLPDNKKAVLGAYDWLAWCYQNKLELQEKSVEILHDKLIEISLIEDDYGLKDREFGETYHLMALLYKELGETETAGKFYKLSFEHSPDHYYTTYQGGVFFLEQENYEDALLFLESFYVFHGNEYSVSYAKQIQQLFESGKLENKWSLIKLMYLIGIDFPNEMGYKNAKEFGLKYLELIDNELQSNPENVAALRMKIQHYLLVDKNSKKAFELLQKYFSKIKAIKTPLYFTFFELAIKFNINISSNKYLIECDSFNGYILTTRFLEKAGELKDDGELELSLQYYKEAKEIGLKTIPVIENYFENGIGNKICNNPHGYAMLCNNLGIAIRNVALLSDEKYNTDECKYALELHKRGYLYSPFWENMESGMRMAELMENYDEVEYFGKELLTYYEEFSISWMIVQSRLLKNMTNADRYEEAEEFYRKFKADFESKNIEDEEVIGEMIYAAAEYFTYIRYQKKDFRKSIELTEDFFSNSKYFDLNEDVSKINYWFSLAWSYHGLKSREQAKKYFDFLREHYGSNEKYKHTIEEIPREYNLSAEESIAFNRLLEFIAIRPKIEKHFNIEDRSGKNEILLEKIIRKIVGESFIAVETWIDDDVFIKIVGRHKTNYEIDNKENRFDSIIDLYLPKENTTIRYDLIETEEEIKGILGLFSKTRIKKELYVFLYHYEKNQITSESYLNYEDETPYFKALAQKYWNELINKTYDF</sequence>
<dbReference type="RefSeq" id="WP_133713430.1">
    <property type="nucleotide sequence ID" value="NZ_SOAG01000028.1"/>
</dbReference>
<keyword evidence="1" id="KW-0802">TPR repeat</keyword>
<reference evidence="2 3" key="1">
    <citation type="submission" date="2019-03" db="EMBL/GenBank/DDBJ databases">
        <title>Genomic Encyclopedia of Archaeal and Bacterial Type Strains, Phase II (KMG-II): from individual species to whole genera.</title>
        <authorList>
            <person name="Goeker M."/>
        </authorList>
    </citation>
    <scope>NUCLEOTIDE SEQUENCE [LARGE SCALE GENOMIC DNA]</scope>
    <source>
        <strain evidence="2 3">DSM 28213</strain>
    </source>
</reference>
<evidence type="ECO:0000313" key="2">
    <source>
        <dbReference type="EMBL" id="TDS53321.1"/>
    </source>
</evidence>
<dbReference type="Proteomes" id="UP000295215">
    <property type="component" value="Unassembled WGS sequence"/>
</dbReference>
<dbReference type="OrthoDB" id="1391234at2"/>
<evidence type="ECO:0000256" key="1">
    <source>
        <dbReference type="PROSITE-ProRule" id="PRU00339"/>
    </source>
</evidence>
<dbReference type="AlphaFoldDB" id="A0A4R7ENQ5"/>
<keyword evidence="3" id="KW-1185">Reference proteome</keyword>
<dbReference type="SUPFAM" id="SSF48452">
    <property type="entry name" value="TPR-like"/>
    <property type="match status" value="2"/>
</dbReference>
<name>A0A4R7ENQ5_9FLAO</name>
<organism evidence="2 3">
    <name type="scientific">Myroides indicus</name>
    <dbReference type="NCBI Taxonomy" id="1323422"/>
    <lineage>
        <taxon>Bacteria</taxon>
        <taxon>Pseudomonadati</taxon>
        <taxon>Bacteroidota</taxon>
        <taxon>Flavobacteriia</taxon>
        <taxon>Flavobacteriales</taxon>
        <taxon>Flavobacteriaceae</taxon>
        <taxon>Myroides</taxon>
    </lineage>
</organism>
<gene>
    <name evidence="2" type="ORF">C8P70_12815</name>
</gene>